<feature type="compositionally biased region" description="Basic and acidic residues" evidence="1">
    <location>
        <begin position="25"/>
        <end position="44"/>
    </location>
</feature>
<dbReference type="EMBL" id="JAAAID010000092">
    <property type="protein sequence ID" value="KAG0022707.1"/>
    <property type="molecule type" value="Genomic_DNA"/>
</dbReference>
<sequence>MSTENTIVETTKVAPHSPTIAFVEAENRGRDSEITPLSDVKKVSDTAAGDNEDNEETEPKVSKRNSFAAFVDRLRSPSRSRRTSVDGDTIPIGRTTTQSSVASAKSSKSAKSTSSRKSSRSFSWIRRASLEEQDEDAPYADVVRAQNEFVEKVRAENEKNGVTHNADGIPYPRKNGSRRSSVVHALGLDKPMLAF</sequence>
<dbReference type="AlphaFoldDB" id="A0A9P6T3R1"/>
<comment type="caution">
    <text evidence="2">The sequence shown here is derived from an EMBL/GenBank/DDBJ whole genome shotgun (WGS) entry which is preliminary data.</text>
</comment>
<protein>
    <submittedName>
        <fullName evidence="2">Uncharacterized protein</fullName>
    </submittedName>
</protein>
<keyword evidence="3" id="KW-1185">Reference proteome</keyword>
<evidence type="ECO:0000313" key="2">
    <source>
        <dbReference type="EMBL" id="KAG0022707.1"/>
    </source>
</evidence>
<dbReference type="OrthoDB" id="2415882at2759"/>
<feature type="region of interest" description="Disordered" evidence="1">
    <location>
        <begin position="21"/>
        <end position="124"/>
    </location>
</feature>
<organism evidence="2 3">
    <name type="scientific">Entomortierella chlamydospora</name>
    <dbReference type="NCBI Taxonomy" id="101097"/>
    <lineage>
        <taxon>Eukaryota</taxon>
        <taxon>Fungi</taxon>
        <taxon>Fungi incertae sedis</taxon>
        <taxon>Mucoromycota</taxon>
        <taxon>Mortierellomycotina</taxon>
        <taxon>Mortierellomycetes</taxon>
        <taxon>Mortierellales</taxon>
        <taxon>Mortierellaceae</taxon>
        <taxon>Entomortierella</taxon>
    </lineage>
</organism>
<gene>
    <name evidence="2" type="ORF">BGZ80_011442</name>
</gene>
<evidence type="ECO:0000256" key="1">
    <source>
        <dbReference type="SAM" id="MobiDB-lite"/>
    </source>
</evidence>
<name>A0A9P6T3R1_9FUNG</name>
<proteinExistence type="predicted"/>
<feature type="region of interest" description="Disordered" evidence="1">
    <location>
        <begin position="154"/>
        <end position="181"/>
    </location>
</feature>
<evidence type="ECO:0000313" key="3">
    <source>
        <dbReference type="Proteomes" id="UP000703661"/>
    </source>
</evidence>
<reference evidence="2" key="1">
    <citation type="journal article" date="2020" name="Fungal Divers.">
        <title>Resolving the Mortierellaceae phylogeny through synthesis of multi-gene phylogenetics and phylogenomics.</title>
        <authorList>
            <person name="Vandepol N."/>
            <person name="Liber J."/>
            <person name="Desiro A."/>
            <person name="Na H."/>
            <person name="Kennedy M."/>
            <person name="Barry K."/>
            <person name="Grigoriev I.V."/>
            <person name="Miller A.N."/>
            <person name="O'Donnell K."/>
            <person name="Stajich J.E."/>
            <person name="Bonito G."/>
        </authorList>
    </citation>
    <scope>NUCLEOTIDE SEQUENCE</scope>
    <source>
        <strain evidence="2">NRRL 2769</strain>
    </source>
</reference>
<feature type="compositionally biased region" description="Low complexity" evidence="1">
    <location>
        <begin position="95"/>
        <end position="123"/>
    </location>
</feature>
<accession>A0A9P6T3R1</accession>
<dbReference type="Proteomes" id="UP000703661">
    <property type="component" value="Unassembled WGS sequence"/>
</dbReference>